<keyword evidence="2" id="KW-1185">Reference proteome</keyword>
<evidence type="ECO:0000313" key="2">
    <source>
        <dbReference type="Proteomes" id="UP001615411"/>
    </source>
</evidence>
<accession>A0ACC7LV10</accession>
<dbReference type="EMBL" id="JBIUGF010000023">
    <property type="protein sequence ID" value="MFJ1338414.1"/>
    <property type="molecule type" value="Genomic_DNA"/>
</dbReference>
<proteinExistence type="predicted"/>
<dbReference type="Proteomes" id="UP001615411">
    <property type="component" value="Unassembled WGS sequence"/>
</dbReference>
<name>A0ACC7LV10_9PSED</name>
<gene>
    <name evidence="1" type="ORF">ACIKP7_09795</name>
</gene>
<comment type="caution">
    <text evidence="1">The sequence shown here is derived from an EMBL/GenBank/DDBJ whole genome shotgun (WGS) entry which is preliminary data.</text>
</comment>
<reference evidence="1" key="1">
    <citation type="submission" date="2024-10" db="EMBL/GenBank/DDBJ databases">
        <title>Aeromonas and Pseudomonas from the Cagarras Archipelago, Rio de Janeiro, Brazil.</title>
        <authorList>
            <person name="Canellas A.L.B."/>
            <person name="Laport M.S."/>
        </authorList>
    </citation>
    <scope>NUCLEOTIDE SEQUENCE</scope>
    <source>
        <strain evidence="1">ACP-7</strain>
    </source>
</reference>
<sequence length="753" mass="84198">MTLSMGGFRGAGADEPAIVGAELANTQAGHDAARSRHEEDGLDRLSLAKSMYRTIKATPAGYSTRIGLYGEWGAGKTTVLNFLSDIAQAHNDVVVHVSAWRAEDADSFVTSLSQAMRAKVKALKIAEPWYLKWKHRVSKTSSWLASLSQMTGQAAGKIDNDLGTMVTMGATLTGSVADVVQQRLQLDADDLKQLRALLEAHQVIVFIDDLDRADPVILPKTLMALREYLDIPGFAFVLAFDKTIITQSLKAYSQAFSASRQAFLDKIIDFDFELKALPHNLSAQFAANTLALYCAFIPEESRANAAEWFPDNPRLIRTIARELGSLKDVALRHGQDELKWEAIILQTLLRREVPECAEIVEEKLLGKGAPTLVLAFSQDHKSQAMELLLRALAASGFKQGSEGFTRYSRLAVKLQGLRTFDSPEQIRSEMLLGTREPCYTQKEFLQLVECWDQSQDHRLLAEALETASEAASTSELQAALKLLDLTLDHYVLCIQRMSEQKIIAQRSHCLNQAEQAARFLWGLLQAGDAVYLHEATTRASFGIRMLDLFARFARPDCPFDELWLRCMEGWMMHAVAERCQDQVELFYRCKAYEIKGQGPSSMLPIVQNVYAVTASAAVEDAVGLFTATNAIHLCSLEDALSPRLELLRGESSVLYSKPHKQRLLKLLEGMEDREQQYVVAKNALDYLSLHLDRNSDLPRFFASHPDVLNSCWHLVIGEKWRKETNDQLHWMRKRLQERGVDVAILPPPCSSSA</sequence>
<organism evidence="1 2">
    <name type="scientific">Pseudomonas caricapapayae</name>
    <dbReference type="NCBI Taxonomy" id="46678"/>
    <lineage>
        <taxon>Bacteria</taxon>
        <taxon>Pseudomonadati</taxon>
        <taxon>Pseudomonadota</taxon>
        <taxon>Gammaproteobacteria</taxon>
        <taxon>Pseudomonadales</taxon>
        <taxon>Pseudomonadaceae</taxon>
        <taxon>Pseudomonas</taxon>
    </lineage>
</organism>
<protein>
    <submittedName>
        <fullName evidence="1">P-loop NTPase fold protein</fullName>
    </submittedName>
</protein>
<evidence type="ECO:0000313" key="1">
    <source>
        <dbReference type="EMBL" id="MFJ1338414.1"/>
    </source>
</evidence>